<sequence length="192" mass="21831">YSGHFPICLHWREKLRAHLSGSPKKQNRQNSNSRSELHLLRDIRWGSSHLAASVIKLNTTALSPSVPQANRLTSCLTQARPTCGSRLYIAISLTSLVVQDWLGKLKPDLTEPLLGRCRETVEATYKEYLKQAEETVNIYLDSSVDLDLISEYLNRIGVTRTTFLRPEQFVLDQTKKDLKVTNRLVVELVKSL</sequence>
<name>A0AAE0ZGH4_9GAST</name>
<evidence type="ECO:0000313" key="1">
    <source>
        <dbReference type="EMBL" id="KAK3768964.1"/>
    </source>
</evidence>
<gene>
    <name evidence="1" type="ORF">RRG08_060400</name>
</gene>
<proteinExistence type="predicted"/>
<feature type="non-terminal residue" evidence="1">
    <location>
        <position position="192"/>
    </location>
</feature>
<organism evidence="1 2">
    <name type="scientific">Elysia crispata</name>
    <name type="common">lettuce slug</name>
    <dbReference type="NCBI Taxonomy" id="231223"/>
    <lineage>
        <taxon>Eukaryota</taxon>
        <taxon>Metazoa</taxon>
        <taxon>Spiralia</taxon>
        <taxon>Lophotrochozoa</taxon>
        <taxon>Mollusca</taxon>
        <taxon>Gastropoda</taxon>
        <taxon>Heterobranchia</taxon>
        <taxon>Euthyneura</taxon>
        <taxon>Panpulmonata</taxon>
        <taxon>Sacoglossa</taxon>
        <taxon>Placobranchoidea</taxon>
        <taxon>Plakobranchidae</taxon>
        <taxon>Elysia</taxon>
    </lineage>
</organism>
<comment type="caution">
    <text evidence="1">The sequence shown here is derived from an EMBL/GenBank/DDBJ whole genome shotgun (WGS) entry which is preliminary data.</text>
</comment>
<keyword evidence="2" id="KW-1185">Reference proteome</keyword>
<accession>A0AAE0ZGH4</accession>
<reference evidence="1" key="1">
    <citation type="journal article" date="2023" name="G3 (Bethesda)">
        <title>A reference genome for the long-term kleptoplast-retaining sea slug Elysia crispata morphotype clarki.</title>
        <authorList>
            <person name="Eastman K.E."/>
            <person name="Pendleton A.L."/>
            <person name="Shaikh M.A."/>
            <person name="Suttiyut T."/>
            <person name="Ogas R."/>
            <person name="Tomko P."/>
            <person name="Gavelis G."/>
            <person name="Widhalm J.R."/>
            <person name="Wisecaver J.H."/>
        </authorList>
    </citation>
    <scope>NUCLEOTIDE SEQUENCE</scope>
    <source>
        <strain evidence="1">ECLA1</strain>
    </source>
</reference>
<protein>
    <submittedName>
        <fullName evidence="1">Uncharacterized protein</fullName>
    </submittedName>
</protein>
<dbReference type="Proteomes" id="UP001283361">
    <property type="component" value="Unassembled WGS sequence"/>
</dbReference>
<dbReference type="EMBL" id="JAWDGP010003996">
    <property type="protein sequence ID" value="KAK3768964.1"/>
    <property type="molecule type" value="Genomic_DNA"/>
</dbReference>
<dbReference type="AlphaFoldDB" id="A0AAE0ZGH4"/>
<evidence type="ECO:0000313" key="2">
    <source>
        <dbReference type="Proteomes" id="UP001283361"/>
    </source>
</evidence>